<dbReference type="AlphaFoldDB" id="A0A8D8A655"/>
<dbReference type="GO" id="GO:0040029">
    <property type="term" value="P:epigenetic regulation of gene expression"/>
    <property type="evidence" value="ECO:0007669"/>
    <property type="project" value="TreeGrafter"/>
</dbReference>
<organism evidence="4">
    <name type="scientific">Culex pipiens</name>
    <name type="common">House mosquito</name>
    <dbReference type="NCBI Taxonomy" id="7175"/>
    <lineage>
        <taxon>Eukaryota</taxon>
        <taxon>Metazoa</taxon>
        <taxon>Ecdysozoa</taxon>
        <taxon>Arthropoda</taxon>
        <taxon>Hexapoda</taxon>
        <taxon>Insecta</taxon>
        <taxon>Pterygota</taxon>
        <taxon>Neoptera</taxon>
        <taxon>Endopterygota</taxon>
        <taxon>Diptera</taxon>
        <taxon>Nematocera</taxon>
        <taxon>Culicoidea</taxon>
        <taxon>Culicidae</taxon>
        <taxon>Culicinae</taxon>
        <taxon>Culicini</taxon>
        <taxon>Culex</taxon>
        <taxon>Culex</taxon>
    </lineage>
</organism>
<dbReference type="SUPFAM" id="SSF52768">
    <property type="entry name" value="Arginase/deacetylase"/>
    <property type="match status" value="1"/>
</dbReference>
<evidence type="ECO:0000259" key="3">
    <source>
        <dbReference type="Pfam" id="PF00850"/>
    </source>
</evidence>
<feature type="domain" description="Histone deacetylase" evidence="3">
    <location>
        <begin position="115"/>
        <end position="341"/>
    </location>
</feature>
<dbReference type="GO" id="GO:0000118">
    <property type="term" value="C:histone deacetylase complex"/>
    <property type="evidence" value="ECO:0007669"/>
    <property type="project" value="TreeGrafter"/>
</dbReference>
<evidence type="ECO:0000256" key="1">
    <source>
        <dbReference type="ARBA" id="ARBA00048287"/>
    </source>
</evidence>
<dbReference type="Pfam" id="PF00850">
    <property type="entry name" value="Hist_deacetyl"/>
    <property type="match status" value="1"/>
</dbReference>
<dbReference type="InterPro" id="IPR023801">
    <property type="entry name" value="His_deacetylse_dom"/>
</dbReference>
<proteinExistence type="predicted"/>
<feature type="compositionally biased region" description="Polar residues" evidence="2">
    <location>
        <begin position="1"/>
        <end position="21"/>
    </location>
</feature>
<dbReference type="InterPro" id="IPR023696">
    <property type="entry name" value="Ureohydrolase_dom_sf"/>
</dbReference>
<dbReference type="EMBL" id="HBUE01017456">
    <property type="protein sequence ID" value="CAG6451028.1"/>
    <property type="molecule type" value="Transcribed_RNA"/>
</dbReference>
<dbReference type="PANTHER" id="PTHR10625">
    <property type="entry name" value="HISTONE DEACETYLASE HDAC1-RELATED"/>
    <property type="match status" value="1"/>
</dbReference>
<dbReference type="PRINTS" id="PR01270">
    <property type="entry name" value="HDASUPER"/>
</dbReference>
<name>A0A8D8A655_CULPI</name>
<dbReference type="GO" id="GO:0141221">
    <property type="term" value="F:histone deacetylase activity, hydrolytic mechanism"/>
    <property type="evidence" value="ECO:0007669"/>
    <property type="project" value="UniProtKB-EC"/>
</dbReference>
<dbReference type="InterPro" id="IPR037138">
    <property type="entry name" value="His_deacetylse_dom_sf"/>
</dbReference>
<accession>A0A8D8A655</accession>
<protein>
    <submittedName>
        <fullName evidence="4">Histone deacetylase 10</fullName>
    </submittedName>
</protein>
<sequence length="377" mass="42190">MSSTVVTRQGAQKTKITTRAQRASVEAAETERKAKFYGTRKPNPALAEAKKRGKLKMSTEPKEGAANPDQNGGVVQLKDIYGSAIAATELVRGPTGLVYDEKFAEHRCLWDDGYPECPERFTRLLERCRELKLVERCAVIEPRMASEEEVLTKHTPEQLEILKSTRGSQDVAALEELSSHYDAVFIHPSSYDCSLLSAGSTIELVDAILEGRVQNGMAIIRPPGHHAMKAEYNGYCFFNNVAIAAQHALDKRGLKRILVVDWDIHHGQGTQRMFYDDPRVLYFSIHRYECGTFWPNLRESDFDCIGEGAGLGYNFNVPLNRIGMTNGDYLAIWQQLLLPVALEVSSTRPGRFFLCGRAEVITSRYWLMSAGVSLPRA</sequence>
<evidence type="ECO:0000313" key="4">
    <source>
        <dbReference type="EMBL" id="CAG6451028.1"/>
    </source>
</evidence>
<reference evidence="4" key="1">
    <citation type="submission" date="2021-05" db="EMBL/GenBank/DDBJ databases">
        <authorList>
            <person name="Alioto T."/>
            <person name="Alioto T."/>
            <person name="Gomez Garrido J."/>
        </authorList>
    </citation>
    <scope>NUCLEOTIDE SEQUENCE</scope>
</reference>
<dbReference type="PANTHER" id="PTHR10625:SF38">
    <property type="entry name" value="HISTONE DEACETYLASE 6, ISOFORM G"/>
    <property type="match status" value="1"/>
</dbReference>
<feature type="region of interest" description="Disordered" evidence="2">
    <location>
        <begin position="1"/>
        <end position="71"/>
    </location>
</feature>
<evidence type="ECO:0000256" key="2">
    <source>
        <dbReference type="SAM" id="MobiDB-lite"/>
    </source>
</evidence>
<comment type="catalytic activity">
    <reaction evidence="1">
        <text>N(6)-acetyl-L-lysyl-[histone] + H2O = L-lysyl-[histone] + acetate</text>
        <dbReference type="Rhea" id="RHEA:58196"/>
        <dbReference type="Rhea" id="RHEA-COMP:9845"/>
        <dbReference type="Rhea" id="RHEA-COMP:11338"/>
        <dbReference type="ChEBI" id="CHEBI:15377"/>
        <dbReference type="ChEBI" id="CHEBI:29969"/>
        <dbReference type="ChEBI" id="CHEBI:30089"/>
        <dbReference type="ChEBI" id="CHEBI:61930"/>
        <dbReference type="EC" id="3.5.1.98"/>
    </reaction>
</comment>
<dbReference type="Gene3D" id="3.40.800.20">
    <property type="entry name" value="Histone deacetylase domain"/>
    <property type="match status" value="1"/>
</dbReference>
<dbReference type="InterPro" id="IPR000286">
    <property type="entry name" value="HDACs"/>
</dbReference>